<keyword evidence="12" id="KW-1185">Reference proteome</keyword>
<evidence type="ECO:0000256" key="7">
    <source>
        <dbReference type="ARBA" id="ARBA00022840"/>
    </source>
</evidence>
<keyword evidence="4 9" id="KW-0808">Transferase</keyword>
<dbReference type="Proteomes" id="UP000651208">
    <property type="component" value="Unassembled WGS sequence"/>
</dbReference>
<feature type="binding site" evidence="9">
    <location>
        <position position="158"/>
    </location>
    <ligand>
        <name>substrate</name>
    </ligand>
</feature>
<proteinExistence type="inferred from homology"/>
<dbReference type="PANTHER" id="PTHR23342:SF0">
    <property type="entry name" value="N-ACETYLGLUTAMATE SYNTHASE, MITOCHONDRIAL"/>
    <property type="match status" value="1"/>
</dbReference>
<evidence type="ECO:0000256" key="4">
    <source>
        <dbReference type="ARBA" id="ARBA00022679"/>
    </source>
</evidence>
<feature type="binding site" evidence="9">
    <location>
        <begin position="44"/>
        <end position="45"/>
    </location>
    <ligand>
        <name>substrate</name>
    </ligand>
</feature>
<keyword evidence="9" id="KW-0963">Cytoplasm</keyword>
<evidence type="ECO:0000259" key="10">
    <source>
        <dbReference type="Pfam" id="PF00696"/>
    </source>
</evidence>
<comment type="subcellular location">
    <subcellularLocation>
        <location evidence="9">Cytoplasm</location>
    </subcellularLocation>
</comment>
<sequence length="259" mass="27583">MMNPLVIKVGGIILDNKQAVANLFAVISQFKAQQQRSLIMVHGGGCLVDDLMNRLALPVVRRNGLRVTPDDQIDIIVGTLAGSANKVLLAEAYKHHLLAIGLSLADGNSVNVTQLSPELGCVGVPTTGDPTLLNLLLTQHYLPIISSIGITPDGELMNVNADHAAVAIAKNLNADLVLLSDVSGVLDQNKQCIPMLTMEHAEQLIAQGVIRDGMVVKVRSAFDAAKMLAKPVHIASWQENENLIDLFNGKAVGTTLLAQ</sequence>
<evidence type="ECO:0000256" key="3">
    <source>
        <dbReference type="ARBA" id="ARBA00022605"/>
    </source>
</evidence>
<dbReference type="Pfam" id="PF00696">
    <property type="entry name" value="AA_kinase"/>
    <property type="match status" value="1"/>
</dbReference>
<keyword evidence="6 9" id="KW-0418">Kinase</keyword>
<dbReference type="InterPro" id="IPR001048">
    <property type="entry name" value="Asp/Glu/Uridylate_kinase"/>
</dbReference>
<evidence type="ECO:0000256" key="2">
    <source>
        <dbReference type="ARBA" id="ARBA00022571"/>
    </source>
</evidence>
<comment type="pathway">
    <text evidence="1 9">Amino-acid biosynthesis; L-arginine biosynthesis; N(2)-acetyl-L-ornithine from L-glutamate: step 2/4.</text>
</comment>
<dbReference type="EMBL" id="JABURY010000006">
    <property type="protein sequence ID" value="MBC9130182.1"/>
    <property type="molecule type" value="Genomic_DNA"/>
</dbReference>
<dbReference type="SUPFAM" id="SSF53633">
    <property type="entry name" value="Carbamate kinase-like"/>
    <property type="match status" value="1"/>
</dbReference>
<dbReference type="NCBIfam" id="TIGR00761">
    <property type="entry name" value="argB"/>
    <property type="match status" value="1"/>
</dbReference>
<dbReference type="PIRSF" id="PIRSF000728">
    <property type="entry name" value="NAGK"/>
    <property type="match status" value="1"/>
</dbReference>
<feature type="site" description="Transition state stabilizer" evidence="9">
    <location>
        <position position="8"/>
    </location>
</feature>
<evidence type="ECO:0000256" key="5">
    <source>
        <dbReference type="ARBA" id="ARBA00022741"/>
    </source>
</evidence>
<evidence type="ECO:0000256" key="1">
    <source>
        <dbReference type="ARBA" id="ARBA00004828"/>
    </source>
</evidence>
<dbReference type="EC" id="2.7.2.8" evidence="9"/>
<feature type="domain" description="Aspartate/glutamate/uridylate kinase" evidence="10">
    <location>
        <begin position="5"/>
        <end position="236"/>
    </location>
</feature>
<dbReference type="HAMAP" id="MF_00082">
    <property type="entry name" value="ArgB"/>
    <property type="match status" value="1"/>
</dbReference>
<dbReference type="GO" id="GO:0003991">
    <property type="term" value="F:acetylglutamate kinase activity"/>
    <property type="evidence" value="ECO:0007669"/>
    <property type="project" value="UniProtKB-EC"/>
</dbReference>
<dbReference type="Gene3D" id="3.40.1160.10">
    <property type="entry name" value="Acetylglutamate kinase-like"/>
    <property type="match status" value="1"/>
</dbReference>
<keyword evidence="5 9" id="KW-0547">Nucleotide-binding</keyword>
<dbReference type="InterPro" id="IPR004662">
    <property type="entry name" value="AcgluKinase_fam"/>
</dbReference>
<reference evidence="11 12" key="1">
    <citation type="submission" date="2020-06" db="EMBL/GenBank/DDBJ databases">
        <title>Frischella cerana isolated from Apis cerana gut homogenate.</title>
        <authorList>
            <person name="Wolter L.A."/>
            <person name="Suenami S."/>
            <person name="Miyazaki R."/>
        </authorList>
    </citation>
    <scope>NUCLEOTIDE SEQUENCE [LARGE SCALE GENOMIC DNA]</scope>
    <source>
        <strain evidence="11 12">Ac13</strain>
    </source>
</reference>
<organism evidence="11 12">
    <name type="scientific">Frischella japonica</name>
    <dbReference type="NCBI Taxonomy" id="2741544"/>
    <lineage>
        <taxon>Bacteria</taxon>
        <taxon>Pseudomonadati</taxon>
        <taxon>Pseudomonadota</taxon>
        <taxon>Gammaproteobacteria</taxon>
        <taxon>Orbales</taxon>
        <taxon>Orbaceae</taxon>
        <taxon>Frischella</taxon>
    </lineage>
</organism>
<dbReference type="InterPro" id="IPR036393">
    <property type="entry name" value="AceGlu_kinase-like_sf"/>
</dbReference>
<feature type="site" description="Transition state stabilizer" evidence="9">
    <location>
        <position position="217"/>
    </location>
</feature>
<comment type="caution">
    <text evidence="11">The sequence shown here is derived from an EMBL/GenBank/DDBJ whole genome shotgun (WGS) entry which is preliminary data.</text>
</comment>
<feature type="binding site" evidence="9">
    <location>
        <position position="66"/>
    </location>
    <ligand>
        <name>substrate</name>
    </ligand>
</feature>
<evidence type="ECO:0000256" key="8">
    <source>
        <dbReference type="ARBA" id="ARBA00048141"/>
    </source>
</evidence>
<name>A0ABR7QVD2_9GAMM</name>
<comment type="catalytic activity">
    <reaction evidence="8 9">
        <text>N-acetyl-L-glutamate + ATP = N-acetyl-L-glutamyl 5-phosphate + ADP</text>
        <dbReference type="Rhea" id="RHEA:14629"/>
        <dbReference type="ChEBI" id="CHEBI:30616"/>
        <dbReference type="ChEBI" id="CHEBI:44337"/>
        <dbReference type="ChEBI" id="CHEBI:57936"/>
        <dbReference type="ChEBI" id="CHEBI:456216"/>
        <dbReference type="EC" id="2.7.2.8"/>
    </reaction>
</comment>
<comment type="similarity">
    <text evidence="9">Belongs to the acetylglutamate kinase family. ArgB subfamily.</text>
</comment>
<evidence type="ECO:0000313" key="12">
    <source>
        <dbReference type="Proteomes" id="UP000651208"/>
    </source>
</evidence>
<keyword evidence="3 9" id="KW-0028">Amino-acid biosynthesis</keyword>
<dbReference type="PANTHER" id="PTHR23342">
    <property type="entry name" value="N-ACETYLGLUTAMATE SYNTHASE"/>
    <property type="match status" value="1"/>
</dbReference>
<evidence type="ECO:0000256" key="9">
    <source>
        <dbReference type="HAMAP-Rule" id="MF_00082"/>
    </source>
</evidence>
<protein>
    <recommendedName>
        <fullName evidence="9">Acetylglutamate kinase</fullName>
        <ecNumber evidence="9">2.7.2.8</ecNumber>
    </recommendedName>
    <alternativeName>
        <fullName evidence="9">N-acetyl-L-glutamate 5-phosphotransferase</fullName>
    </alternativeName>
    <alternativeName>
        <fullName evidence="9">NAG kinase</fullName>
        <shortName evidence="9">NAGK</shortName>
    </alternativeName>
</protein>
<accession>A0ABR7QVD2</accession>
<keyword evidence="2 9" id="KW-0055">Arginine biosynthesis</keyword>
<keyword evidence="7 9" id="KW-0067">ATP-binding</keyword>
<dbReference type="InterPro" id="IPR037528">
    <property type="entry name" value="ArgB"/>
</dbReference>
<evidence type="ECO:0000313" key="11">
    <source>
        <dbReference type="EMBL" id="MBC9130182.1"/>
    </source>
</evidence>
<evidence type="ECO:0000256" key="6">
    <source>
        <dbReference type="ARBA" id="ARBA00022777"/>
    </source>
</evidence>
<comment type="function">
    <text evidence="9">Catalyzes the ATP-dependent phosphorylation of N-acetyl-L-glutamate.</text>
</comment>
<gene>
    <name evidence="9 11" type="primary">argB</name>
    <name evidence="11" type="ORF">FcAc13_02535</name>
</gene>